<reference evidence="1 2" key="1">
    <citation type="submission" date="2019-04" db="EMBL/GenBank/DDBJ databases">
        <title>Lampropedia sp YIM MLB12 draf genome.</title>
        <authorList>
            <person name="Wang Y.-X."/>
        </authorList>
    </citation>
    <scope>NUCLEOTIDE SEQUENCE [LARGE SCALE GENOMIC DNA]</scope>
    <source>
        <strain evidence="1 2">YIM MLB12</strain>
    </source>
</reference>
<keyword evidence="2" id="KW-1185">Reference proteome</keyword>
<gene>
    <name evidence="1" type="ORF">E8K88_15870</name>
</gene>
<evidence type="ECO:0000313" key="1">
    <source>
        <dbReference type="EMBL" id="THJ31119.1"/>
    </source>
</evidence>
<dbReference type="AlphaFoldDB" id="A0A4S5BGD7"/>
<proteinExistence type="predicted"/>
<sequence length="148" mass="16794">MTEYINFIKHDSVSFSSFDMGDIEIGKDGVIISSKFESANSMMIFVAVSDFIFALKRVKSDVKKYEFIGADSSFCLNFERRNKGIVISDGINDMQMSWLEVFSLTMSGLVEIKNKWMNEFSKDDSVFQDLMDAENCLALLLRAEMGIS</sequence>
<dbReference type="RefSeq" id="WP_136407658.1">
    <property type="nucleotide sequence ID" value="NZ_SSWX01000027.1"/>
</dbReference>
<dbReference type="Proteomes" id="UP000306236">
    <property type="component" value="Unassembled WGS sequence"/>
</dbReference>
<evidence type="ECO:0000313" key="2">
    <source>
        <dbReference type="Proteomes" id="UP000306236"/>
    </source>
</evidence>
<organism evidence="1 2">
    <name type="scientific">Lampropedia aestuarii</name>
    <dbReference type="NCBI Taxonomy" id="2562762"/>
    <lineage>
        <taxon>Bacteria</taxon>
        <taxon>Pseudomonadati</taxon>
        <taxon>Pseudomonadota</taxon>
        <taxon>Betaproteobacteria</taxon>
        <taxon>Burkholderiales</taxon>
        <taxon>Comamonadaceae</taxon>
        <taxon>Lampropedia</taxon>
    </lineage>
</organism>
<name>A0A4S5BGD7_9BURK</name>
<dbReference type="OrthoDB" id="5525967at2"/>
<dbReference type="EMBL" id="SSWX01000027">
    <property type="protein sequence ID" value="THJ31119.1"/>
    <property type="molecule type" value="Genomic_DNA"/>
</dbReference>
<comment type="caution">
    <text evidence="1">The sequence shown here is derived from an EMBL/GenBank/DDBJ whole genome shotgun (WGS) entry which is preliminary data.</text>
</comment>
<accession>A0A4S5BGD7</accession>
<protein>
    <submittedName>
        <fullName evidence="1">Uncharacterized protein</fullName>
    </submittedName>
</protein>